<sequence length="82" mass="8769">MDGSVLSLSNRDVAATLRVFAGHGIDCAFLVPTATGLEKSIMDATDGVRAWLREQGIHDYSGSNRGRTGRCWSAPSCSRGVR</sequence>
<gene>
    <name evidence="1" type="ORF">H9L14_14190</name>
</gene>
<reference evidence="1 2" key="1">
    <citation type="submission" date="2020-08" db="EMBL/GenBank/DDBJ databases">
        <title>Genome sequence of Sphingomonas sediminicola KACC 15039T.</title>
        <authorList>
            <person name="Hyun D.-W."/>
            <person name="Bae J.-W."/>
        </authorList>
    </citation>
    <scope>NUCLEOTIDE SEQUENCE [LARGE SCALE GENOMIC DNA]</scope>
    <source>
        <strain evidence="1 2">KACC 15039</strain>
    </source>
</reference>
<evidence type="ECO:0000313" key="2">
    <source>
        <dbReference type="Proteomes" id="UP000516105"/>
    </source>
</evidence>
<dbReference type="EMBL" id="CP060782">
    <property type="protein sequence ID" value="QNP45653.1"/>
    <property type="molecule type" value="Genomic_DNA"/>
</dbReference>
<keyword evidence="2" id="KW-1185">Reference proteome</keyword>
<evidence type="ECO:0000313" key="1">
    <source>
        <dbReference type="EMBL" id="QNP45653.1"/>
    </source>
</evidence>
<accession>A0ABX6TAA7</accession>
<proteinExistence type="predicted"/>
<name>A0ABX6TAA7_9SPHN</name>
<dbReference type="RefSeq" id="WP_187708608.1">
    <property type="nucleotide sequence ID" value="NZ_CP060782.1"/>
</dbReference>
<protein>
    <submittedName>
        <fullName evidence="1">Uncharacterized protein</fullName>
    </submittedName>
</protein>
<organism evidence="1 2">
    <name type="scientific">Sphingomonas sediminicola</name>
    <dbReference type="NCBI Taxonomy" id="386874"/>
    <lineage>
        <taxon>Bacteria</taxon>
        <taxon>Pseudomonadati</taxon>
        <taxon>Pseudomonadota</taxon>
        <taxon>Alphaproteobacteria</taxon>
        <taxon>Sphingomonadales</taxon>
        <taxon>Sphingomonadaceae</taxon>
        <taxon>Sphingomonas</taxon>
    </lineage>
</organism>
<dbReference type="Proteomes" id="UP000516105">
    <property type="component" value="Chromosome"/>
</dbReference>